<protein>
    <recommendedName>
        <fullName evidence="4">SRP54-type proteins GTP-binding domain-containing protein</fullName>
    </recommendedName>
</protein>
<evidence type="ECO:0000313" key="2">
    <source>
        <dbReference type="EMBL" id="RYO79046.1"/>
    </source>
</evidence>
<evidence type="ECO:0000313" key="3">
    <source>
        <dbReference type="Proteomes" id="UP000294003"/>
    </source>
</evidence>
<sequence>MANNRDRQTTNSSTPQIFDDKSPICIPFILERLREHTADATATTEGRPFIIGLNGVQGVGKTTLVRALAERLGRDEGLETLVCSIDDFYLTRGDQEALAASHPDNQLLQVRGEPGTHDMELARRFFTALCKGKPAKVPQYDKSAYSGRGDRAPESSWATVNGPGQPRVRVVIFEGWCVGFRRLSQSELAGKWNAPSRTLKRHSLDHLNPVNERLGEYDVITDLFDAFVHIDAEDTEWVYDWRLEQEVKLRAEKGTGMTDEQVVKFVDAYYPAYELFTDKLREGLFAEKPGRQLRLVVGKDRKVKQTIII</sequence>
<evidence type="ECO:0000256" key="1">
    <source>
        <dbReference type="SAM" id="MobiDB-lite"/>
    </source>
</evidence>
<dbReference type="PANTHER" id="PTHR10285">
    <property type="entry name" value="URIDINE KINASE"/>
    <property type="match status" value="1"/>
</dbReference>
<comment type="caution">
    <text evidence="2">The sequence shown here is derived from an EMBL/GenBank/DDBJ whole genome shotgun (WGS) entry which is preliminary data.</text>
</comment>
<dbReference type="SUPFAM" id="SSF52540">
    <property type="entry name" value="P-loop containing nucleoside triphosphate hydrolases"/>
    <property type="match status" value="1"/>
</dbReference>
<organism evidence="2 3">
    <name type="scientific">Monosporascus cannonballus</name>
    <dbReference type="NCBI Taxonomy" id="155416"/>
    <lineage>
        <taxon>Eukaryota</taxon>
        <taxon>Fungi</taxon>
        <taxon>Dikarya</taxon>
        <taxon>Ascomycota</taxon>
        <taxon>Pezizomycotina</taxon>
        <taxon>Sordariomycetes</taxon>
        <taxon>Xylariomycetidae</taxon>
        <taxon>Xylariales</taxon>
        <taxon>Xylariales incertae sedis</taxon>
        <taxon>Monosporascus</taxon>
    </lineage>
</organism>
<reference evidence="2 3" key="1">
    <citation type="submission" date="2018-06" db="EMBL/GenBank/DDBJ databases">
        <title>Complete Genomes of Monosporascus.</title>
        <authorList>
            <person name="Robinson A.J."/>
            <person name="Natvig D.O."/>
        </authorList>
    </citation>
    <scope>NUCLEOTIDE SEQUENCE [LARGE SCALE GENOMIC DNA]</scope>
    <source>
        <strain evidence="2 3">CBS 609.92</strain>
    </source>
</reference>
<dbReference type="Gene3D" id="3.40.50.300">
    <property type="entry name" value="P-loop containing nucleotide triphosphate hydrolases"/>
    <property type="match status" value="1"/>
</dbReference>
<name>A0ABY0GWD8_9PEZI</name>
<gene>
    <name evidence="2" type="ORF">DL762_008366</name>
</gene>
<accession>A0ABY0GWD8</accession>
<keyword evidence="3" id="KW-1185">Reference proteome</keyword>
<feature type="region of interest" description="Disordered" evidence="1">
    <location>
        <begin position="141"/>
        <end position="160"/>
    </location>
</feature>
<dbReference type="InterPro" id="IPR027417">
    <property type="entry name" value="P-loop_NTPase"/>
</dbReference>
<dbReference type="EMBL" id="QJNS01000349">
    <property type="protein sequence ID" value="RYO79046.1"/>
    <property type="molecule type" value="Genomic_DNA"/>
</dbReference>
<evidence type="ECO:0008006" key="4">
    <source>
        <dbReference type="Google" id="ProtNLM"/>
    </source>
</evidence>
<dbReference type="Proteomes" id="UP000294003">
    <property type="component" value="Unassembled WGS sequence"/>
</dbReference>
<proteinExistence type="predicted"/>